<organism evidence="5 6">
    <name type="scientific">Sulfurihydrogenibium yellowstonense SS-5</name>
    <dbReference type="NCBI Taxonomy" id="432331"/>
    <lineage>
        <taxon>Bacteria</taxon>
        <taxon>Pseudomonadati</taxon>
        <taxon>Aquificota</taxon>
        <taxon>Aquificia</taxon>
        <taxon>Aquificales</taxon>
        <taxon>Hydrogenothermaceae</taxon>
        <taxon>Sulfurihydrogenibium</taxon>
    </lineage>
</organism>
<sequence>MENEINRIFKELVPAEQTAEVVVWSPRVDVYEKDNNVVIEAEIPGAKKEDIELKVKDNAVIIRGEVKKEEEKKDENYYRRERFYGKFERVIPLPADVKIEEAKAEYQDGILKLTIPKSVQEKEVKIEIK</sequence>
<evidence type="ECO:0000259" key="3">
    <source>
        <dbReference type="PROSITE" id="PS01031"/>
    </source>
</evidence>
<dbReference type="EMBL" id="ABZS01000089">
    <property type="protein sequence ID" value="EEP60489.1"/>
    <property type="molecule type" value="Genomic_DNA"/>
</dbReference>
<feature type="domain" description="SHSP" evidence="3">
    <location>
        <begin position="19"/>
        <end position="129"/>
    </location>
</feature>
<dbReference type="Gene3D" id="2.60.40.790">
    <property type="match status" value="1"/>
</dbReference>
<proteinExistence type="inferred from homology"/>
<dbReference type="InterPro" id="IPR007052">
    <property type="entry name" value="CS_dom"/>
</dbReference>
<evidence type="ECO:0000313" key="5">
    <source>
        <dbReference type="EMBL" id="EEP60489.1"/>
    </source>
</evidence>
<dbReference type="AlphaFoldDB" id="C4FKB7"/>
<dbReference type="InterPro" id="IPR002068">
    <property type="entry name" value="A-crystallin/Hsp20_dom"/>
</dbReference>
<protein>
    <submittedName>
        <fullName evidence="5">Small heat shock protein</fullName>
    </submittedName>
</protein>
<dbReference type="PROSITE" id="PS01031">
    <property type="entry name" value="SHSP"/>
    <property type="match status" value="1"/>
</dbReference>
<comment type="similarity">
    <text evidence="1 2">Belongs to the small heat shock protein (HSP20) family.</text>
</comment>
<evidence type="ECO:0000259" key="4">
    <source>
        <dbReference type="PROSITE" id="PS51203"/>
    </source>
</evidence>
<dbReference type="Pfam" id="PF00011">
    <property type="entry name" value="HSP20"/>
    <property type="match status" value="1"/>
</dbReference>
<dbReference type="PANTHER" id="PTHR11527">
    <property type="entry name" value="HEAT-SHOCK PROTEIN 20 FAMILY MEMBER"/>
    <property type="match status" value="1"/>
</dbReference>
<dbReference type="PROSITE" id="PS51203">
    <property type="entry name" value="CS"/>
    <property type="match status" value="1"/>
</dbReference>
<dbReference type="InterPro" id="IPR008978">
    <property type="entry name" value="HSP20-like_chaperone"/>
</dbReference>
<dbReference type="Proteomes" id="UP000005540">
    <property type="component" value="Unassembled WGS sequence"/>
</dbReference>
<dbReference type="InterPro" id="IPR031107">
    <property type="entry name" value="Small_HSP"/>
</dbReference>
<evidence type="ECO:0000256" key="1">
    <source>
        <dbReference type="PROSITE-ProRule" id="PRU00285"/>
    </source>
</evidence>
<evidence type="ECO:0000313" key="6">
    <source>
        <dbReference type="Proteomes" id="UP000005540"/>
    </source>
</evidence>
<reference evidence="5 6" key="1">
    <citation type="submission" date="2009-04" db="EMBL/GenBank/DDBJ databases">
        <authorList>
            <person name="Reysenbach A.-L."/>
            <person name="Heidelberg J.F."/>
            <person name="Nelson W.C."/>
        </authorList>
    </citation>
    <scope>NUCLEOTIDE SEQUENCE [LARGE SCALE GENOMIC DNA]</scope>
    <source>
        <strain evidence="5 6">SS-5</strain>
    </source>
</reference>
<keyword evidence="5" id="KW-0346">Stress response</keyword>
<feature type="domain" description="CS" evidence="4">
    <location>
        <begin position="23"/>
        <end position="129"/>
    </location>
</feature>
<dbReference type="SUPFAM" id="SSF49764">
    <property type="entry name" value="HSP20-like chaperones"/>
    <property type="match status" value="1"/>
</dbReference>
<dbReference type="CDD" id="cd06464">
    <property type="entry name" value="ACD_sHsps-like"/>
    <property type="match status" value="1"/>
</dbReference>
<name>C4FKB7_9AQUI</name>
<comment type="caution">
    <text evidence="5">The sequence shown here is derived from an EMBL/GenBank/DDBJ whole genome shotgun (WGS) entry which is preliminary data.</text>
</comment>
<evidence type="ECO:0000256" key="2">
    <source>
        <dbReference type="RuleBase" id="RU003616"/>
    </source>
</evidence>
<keyword evidence="6" id="KW-1185">Reference proteome</keyword>
<accession>C4FKB7</accession>
<gene>
    <name evidence="5" type="ORF">SULYE_1017</name>
</gene>